<feature type="region of interest" description="Disordered" evidence="1">
    <location>
        <begin position="40"/>
        <end position="66"/>
    </location>
</feature>
<gene>
    <name evidence="2" type="ORF">Bca52824_084220</name>
</gene>
<evidence type="ECO:0000256" key="1">
    <source>
        <dbReference type="SAM" id="MobiDB-lite"/>
    </source>
</evidence>
<sequence length="66" mass="7653">MLRFSSSGTNPTLDLQFENFTGMPLLTSERSCPIKRGHWLPRRETRVRPPPVGPQMRGERSNCRRI</sequence>
<dbReference type="AlphaFoldDB" id="A0A8X7TUD1"/>
<accession>A0A8X7TUD1</accession>
<dbReference type="Proteomes" id="UP000886595">
    <property type="component" value="Unassembled WGS sequence"/>
</dbReference>
<organism evidence="2 3">
    <name type="scientific">Brassica carinata</name>
    <name type="common">Ethiopian mustard</name>
    <name type="synonym">Abyssinian cabbage</name>
    <dbReference type="NCBI Taxonomy" id="52824"/>
    <lineage>
        <taxon>Eukaryota</taxon>
        <taxon>Viridiplantae</taxon>
        <taxon>Streptophyta</taxon>
        <taxon>Embryophyta</taxon>
        <taxon>Tracheophyta</taxon>
        <taxon>Spermatophyta</taxon>
        <taxon>Magnoliopsida</taxon>
        <taxon>eudicotyledons</taxon>
        <taxon>Gunneridae</taxon>
        <taxon>Pentapetalae</taxon>
        <taxon>rosids</taxon>
        <taxon>malvids</taxon>
        <taxon>Brassicales</taxon>
        <taxon>Brassicaceae</taxon>
        <taxon>Brassiceae</taxon>
        <taxon>Brassica</taxon>
    </lineage>
</organism>
<dbReference type="EMBL" id="JAAMPC010000016">
    <property type="protein sequence ID" value="KAG2254084.1"/>
    <property type="molecule type" value="Genomic_DNA"/>
</dbReference>
<keyword evidence="3" id="KW-1185">Reference proteome</keyword>
<comment type="caution">
    <text evidence="2">The sequence shown here is derived from an EMBL/GenBank/DDBJ whole genome shotgun (WGS) entry which is preliminary data.</text>
</comment>
<reference evidence="2 3" key="1">
    <citation type="submission" date="2020-02" db="EMBL/GenBank/DDBJ databases">
        <authorList>
            <person name="Ma Q."/>
            <person name="Huang Y."/>
            <person name="Song X."/>
            <person name="Pei D."/>
        </authorList>
    </citation>
    <scope>NUCLEOTIDE SEQUENCE [LARGE SCALE GENOMIC DNA]</scope>
    <source>
        <strain evidence="2">Sxm20200214</strain>
        <tissue evidence="2">Leaf</tissue>
    </source>
</reference>
<evidence type="ECO:0000313" key="2">
    <source>
        <dbReference type="EMBL" id="KAG2254084.1"/>
    </source>
</evidence>
<proteinExistence type="predicted"/>
<protein>
    <submittedName>
        <fullName evidence="2">Uncharacterized protein</fullName>
    </submittedName>
</protein>
<name>A0A8X7TUD1_BRACI</name>
<evidence type="ECO:0000313" key="3">
    <source>
        <dbReference type="Proteomes" id="UP000886595"/>
    </source>
</evidence>
<feature type="compositionally biased region" description="Basic and acidic residues" evidence="1">
    <location>
        <begin position="57"/>
        <end position="66"/>
    </location>
</feature>